<dbReference type="EMBL" id="WITJ01000012">
    <property type="protein sequence ID" value="MQW40116.1"/>
    <property type="molecule type" value="Genomic_DNA"/>
</dbReference>
<dbReference type="AlphaFoldDB" id="A0A7X2D142"/>
<keyword evidence="2" id="KW-1185">Reference proteome</keyword>
<dbReference type="InterPro" id="IPR010360">
    <property type="entry name" value="DUF956"/>
</dbReference>
<name>A0A7X2D142_9LACT</name>
<dbReference type="Pfam" id="PF06115">
    <property type="entry name" value="DUF956"/>
    <property type="match status" value="1"/>
</dbReference>
<dbReference type="OrthoDB" id="1646215at2"/>
<dbReference type="Proteomes" id="UP000439550">
    <property type="component" value="Unassembled WGS sequence"/>
</dbReference>
<organism evidence="1 2">
    <name type="scientific">Lactococcus hircilactis</name>
    <dbReference type="NCBI Taxonomy" id="1494462"/>
    <lineage>
        <taxon>Bacteria</taxon>
        <taxon>Bacillati</taxon>
        <taxon>Bacillota</taxon>
        <taxon>Bacilli</taxon>
        <taxon>Lactobacillales</taxon>
        <taxon>Streptococcaceae</taxon>
        <taxon>Lactococcus</taxon>
    </lineage>
</organism>
<dbReference type="RefSeq" id="WP_153496775.1">
    <property type="nucleotide sequence ID" value="NZ_CAXYUY010000003.1"/>
</dbReference>
<protein>
    <submittedName>
        <fullName evidence="1">DUF956 family protein</fullName>
    </submittedName>
</protein>
<comment type="caution">
    <text evidence="1">The sequence shown here is derived from an EMBL/GenBank/DDBJ whole genome shotgun (WGS) entry which is preliminary data.</text>
</comment>
<proteinExistence type="predicted"/>
<evidence type="ECO:0000313" key="2">
    <source>
        <dbReference type="Proteomes" id="UP000439550"/>
    </source>
</evidence>
<evidence type="ECO:0000313" key="1">
    <source>
        <dbReference type="EMBL" id="MQW40116.1"/>
    </source>
</evidence>
<sequence length="122" mass="14180">MVESLNTVHDHVVDAVFISGFAKYGQIMVGDRAFEFFKNGNPNDHFAFRWSEIEKIEVEVHGEKVGRFFALILENHQKLRFSSNQTGPLMRVIRDRIGNEKIIKAPTFGRSLTKLFRKRRKS</sequence>
<reference evidence="1 2" key="1">
    <citation type="submission" date="2019-10" db="EMBL/GenBank/DDBJ databases">
        <authorList>
            <person name="Dong K."/>
        </authorList>
    </citation>
    <scope>NUCLEOTIDE SEQUENCE [LARGE SCALE GENOMIC DNA]</scope>
    <source>
        <strain evidence="1 2">DSM 28960</strain>
    </source>
</reference>
<gene>
    <name evidence="1" type="ORF">GHI93_09270</name>
</gene>
<accession>A0A7X2D142</accession>